<evidence type="ECO:0000313" key="2">
    <source>
        <dbReference type="Proteomes" id="UP000772434"/>
    </source>
</evidence>
<dbReference type="AlphaFoldDB" id="A0A9P5Q4D4"/>
<gene>
    <name evidence="1" type="ORF">BDP27DRAFT_1315707</name>
</gene>
<protein>
    <submittedName>
        <fullName evidence="1">Uncharacterized protein</fullName>
    </submittedName>
</protein>
<dbReference type="Proteomes" id="UP000772434">
    <property type="component" value="Unassembled WGS sequence"/>
</dbReference>
<keyword evidence="2" id="KW-1185">Reference proteome</keyword>
<sequence>MPPGLIVDDSAVLLGIMVAVHSHLIVLCTSPTLTTNSSNRTSQQNRQKEQIISWPTIRPSYAFLLDMSLPTAISRLQDRLSNKDGKCIRLAQDEHPA</sequence>
<proteinExistence type="predicted"/>
<organism evidence="1 2">
    <name type="scientific">Rhodocollybia butyracea</name>
    <dbReference type="NCBI Taxonomy" id="206335"/>
    <lineage>
        <taxon>Eukaryota</taxon>
        <taxon>Fungi</taxon>
        <taxon>Dikarya</taxon>
        <taxon>Basidiomycota</taxon>
        <taxon>Agaricomycotina</taxon>
        <taxon>Agaricomycetes</taxon>
        <taxon>Agaricomycetidae</taxon>
        <taxon>Agaricales</taxon>
        <taxon>Marasmiineae</taxon>
        <taxon>Omphalotaceae</taxon>
        <taxon>Rhodocollybia</taxon>
    </lineage>
</organism>
<comment type="caution">
    <text evidence="1">The sequence shown here is derived from an EMBL/GenBank/DDBJ whole genome shotgun (WGS) entry which is preliminary data.</text>
</comment>
<dbReference type="EMBL" id="JADNRY010000010">
    <property type="protein sequence ID" value="KAF9075218.1"/>
    <property type="molecule type" value="Genomic_DNA"/>
</dbReference>
<evidence type="ECO:0000313" key="1">
    <source>
        <dbReference type="EMBL" id="KAF9075218.1"/>
    </source>
</evidence>
<reference evidence="1" key="1">
    <citation type="submission" date="2020-11" db="EMBL/GenBank/DDBJ databases">
        <authorList>
            <consortium name="DOE Joint Genome Institute"/>
            <person name="Ahrendt S."/>
            <person name="Riley R."/>
            <person name="Andreopoulos W."/>
            <person name="Labutti K."/>
            <person name="Pangilinan J."/>
            <person name="Ruiz-Duenas F.J."/>
            <person name="Barrasa J.M."/>
            <person name="Sanchez-Garcia M."/>
            <person name="Camarero S."/>
            <person name="Miyauchi S."/>
            <person name="Serrano A."/>
            <person name="Linde D."/>
            <person name="Babiker R."/>
            <person name="Drula E."/>
            <person name="Ayuso-Fernandez I."/>
            <person name="Pacheco R."/>
            <person name="Padilla G."/>
            <person name="Ferreira P."/>
            <person name="Barriuso J."/>
            <person name="Kellner H."/>
            <person name="Castanera R."/>
            <person name="Alfaro M."/>
            <person name="Ramirez L."/>
            <person name="Pisabarro A.G."/>
            <person name="Kuo A."/>
            <person name="Tritt A."/>
            <person name="Lipzen A."/>
            <person name="He G."/>
            <person name="Yan M."/>
            <person name="Ng V."/>
            <person name="Cullen D."/>
            <person name="Martin F."/>
            <person name="Rosso M.-N."/>
            <person name="Henrissat B."/>
            <person name="Hibbett D."/>
            <person name="Martinez A.T."/>
            <person name="Grigoriev I.V."/>
        </authorList>
    </citation>
    <scope>NUCLEOTIDE SEQUENCE</scope>
    <source>
        <strain evidence="1">AH 40177</strain>
    </source>
</reference>
<accession>A0A9P5Q4D4</accession>
<name>A0A9P5Q4D4_9AGAR</name>